<evidence type="ECO:0000256" key="1">
    <source>
        <dbReference type="SAM" id="MobiDB-lite"/>
    </source>
</evidence>
<proteinExistence type="predicted"/>
<sequence length="72" mass="8570">MQEEQHTVRDFEVDLVDFVVDWLGRNRKRSVKKEKKMDGNGSKKEWKGQRHSDAAELISYFISNVEAEEREE</sequence>
<feature type="region of interest" description="Disordered" evidence="1">
    <location>
        <begin position="30"/>
        <end position="49"/>
    </location>
</feature>
<evidence type="ECO:0000313" key="3">
    <source>
        <dbReference type="Proteomes" id="UP001189624"/>
    </source>
</evidence>
<keyword evidence="3" id="KW-1185">Reference proteome</keyword>
<protein>
    <submittedName>
        <fullName evidence="2">Uncharacterized protein</fullName>
    </submittedName>
</protein>
<accession>A0AA86VPH9</accession>
<name>A0AA86VPH9_9FABA</name>
<evidence type="ECO:0000313" key="2">
    <source>
        <dbReference type="EMBL" id="CAJ1963594.1"/>
    </source>
</evidence>
<dbReference type="AlphaFoldDB" id="A0AA86VPH9"/>
<dbReference type="EMBL" id="OY731403">
    <property type="protein sequence ID" value="CAJ1963594.1"/>
    <property type="molecule type" value="Genomic_DNA"/>
</dbReference>
<dbReference type="Gramene" id="rna-AYBTSS11_LOCUS19858">
    <property type="protein sequence ID" value="CAJ1963594.1"/>
    <property type="gene ID" value="gene-AYBTSS11_LOCUS19858"/>
</dbReference>
<feature type="compositionally biased region" description="Basic and acidic residues" evidence="1">
    <location>
        <begin position="35"/>
        <end position="49"/>
    </location>
</feature>
<gene>
    <name evidence="2" type="ORF">AYBTSS11_LOCUS19858</name>
</gene>
<dbReference type="Proteomes" id="UP001189624">
    <property type="component" value="Chromosome 6"/>
</dbReference>
<reference evidence="2" key="1">
    <citation type="submission" date="2023-10" db="EMBL/GenBank/DDBJ databases">
        <authorList>
            <person name="Domelevo Entfellner J.-B."/>
        </authorList>
    </citation>
    <scope>NUCLEOTIDE SEQUENCE</scope>
</reference>
<organism evidence="2 3">
    <name type="scientific">Sphenostylis stenocarpa</name>
    <dbReference type="NCBI Taxonomy" id="92480"/>
    <lineage>
        <taxon>Eukaryota</taxon>
        <taxon>Viridiplantae</taxon>
        <taxon>Streptophyta</taxon>
        <taxon>Embryophyta</taxon>
        <taxon>Tracheophyta</taxon>
        <taxon>Spermatophyta</taxon>
        <taxon>Magnoliopsida</taxon>
        <taxon>eudicotyledons</taxon>
        <taxon>Gunneridae</taxon>
        <taxon>Pentapetalae</taxon>
        <taxon>rosids</taxon>
        <taxon>fabids</taxon>
        <taxon>Fabales</taxon>
        <taxon>Fabaceae</taxon>
        <taxon>Papilionoideae</taxon>
        <taxon>50 kb inversion clade</taxon>
        <taxon>NPAAA clade</taxon>
        <taxon>indigoferoid/millettioid clade</taxon>
        <taxon>Phaseoleae</taxon>
        <taxon>Sphenostylis</taxon>
    </lineage>
</organism>